<dbReference type="GO" id="GO:0005737">
    <property type="term" value="C:cytoplasm"/>
    <property type="evidence" value="ECO:0007669"/>
    <property type="project" value="TreeGrafter"/>
</dbReference>
<gene>
    <name evidence="2" type="ORF">C7999DRAFT_37690</name>
</gene>
<dbReference type="Gene3D" id="3.40.50.720">
    <property type="entry name" value="NAD(P)-binding Rossmann-like Domain"/>
    <property type="match status" value="1"/>
</dbReference>
<evidence type="ECO:0000313" key="2">
    <source>
        <dbReference type="EMBL" id="KAK4251361.1"/>
    </source>
</evidence>
<name>A0AAN7D0A3_9PEZI</name>
<sequence length="360" mass="38890">MPLTVLVIGANGYLGSAICNAFLRTPAPDGQGYFRVYGLVLPIIGQLSEREGLRQIITSHNPKWDIIITCTEPSRTDEAQHWDDLLALVQGLARESTARGVRPLVLWSSGCKDYGMTGLDGDKDLAPHTETSPLQEHPIIRGRMDAALRAIEMAGAEGGVAGFDAAIVRATPVFGYSGSYYGAGFEYVAAYAAAMKGEEDVANRVLKFTADAGTIMHGLHIDDCAEGYVALASTALGTEDGRRAVAGQVFNVSGRKYETLREVGTALAREYGFDGGAGFGVAVEDLPKAVSGRNCDLTFGWSQWVSSDKIREVTGWSDWRPLFAENTHIYRLAFEAAAEAKVDDVDKVRRRMAGNWADTN</sequence>
<dbReference type="PANTHER" id="PTHR48079:SF6">
    <property type="entry name" value="NAD(P)-BINDING DOMAIN-CONTAINING PROTEIN-RELATED"/>
    <property type="match status" value="1"/>
</dbReference>
<reference evidence="2" key="1">
    <citation type="journal article" date="2023" name="Mol. Phylogenet. Evol.">
        <title>Genome-scale phylogeny and comparative genomics of the fungal order Sordariales.</title>
        <authorList>
            <person name="Hensen N."/>
            <person name="Bonometti L."/>
            <person name="Westerberg I."/>
            <person name="Brannstrom I.O."/>
            <person name="Guillou S."/>
            <person name="Cros-Aarteil S."/>
            <person name="Calhoun S."/>
            <person name="Haridas S."/>
            <person name="Kuo A."/>
            <person name="Mondo S."/>
            <person name="Pangilinan J."/>
            <person name="Riley R."/>
            <person name="LaButti K."/>
            <person name="Andreopoulos B."/>
            <person name="Lipzen A."/>
            <person name="Chen C."/>
            <person name="Yan M."/>
            <person name="Daum C."/>
            <person name="Ng V."/>
            <person name="Clum A."/>
            <person name="Steindorff A."/>
            <person name="Ohm R.A."/>
            <person name="Martin F."/>
            <person name="Silar P."/>
            <person name="Natvig D.O."/>
            <person name="Lalanne C."/>
            <person name="Gautier V."/>
            <person name="Ament-Velasquez S.L."/>
            <person name="Kruys A."/>
            <person name="Hutchinson M.I."/>
            <person name="Powell A.J."/>
            <person name="Barry K."/>
            <person name="Miller A.N."/>
            <person name="Grigoriev I.V."/>
            <person name="Debuchy R."/>
            <person name="Gladieux P."/>
            <person name="Hiltunen Thoren M."/>
            <person name="Johannesson H."/>
        </authorList>
    </citation>
    <scope>NUCLEOTIDE SEQUENCE</scope>
    <source>
        <strain evidence="2">CBS 359.72</strain>
    </source>
</reference>
<evidence type="ECO:0000313" key="3">
    <source>
        <dbReference type="Proteomes" id="UP001303647"/>
    </source>
</evidence>
<dbReference type="Proteomes" id="UP001303647">
    <property type="component" value="Unassembled WGS sequence"/>
</dbReference>
<reference evidence="2" key="2">
    <citation type="submission" date="2023-05" db="EMBL/GenBank/DDBJ databases">
        <authorList>
            <consortium name="Lawrence Berkeley National Laboratory"/>
            <person name="Steindorff A."/>
            <person name="Hensen N."/>
            <person name="Bonometti L."/>
            <person name="Westerberg I."/>
            <person name="Brannstrom I.O."/>
            <person name="Guillou S."/>
            <person name="Cros-Aarteil S."/>
            <person name="Calhoun S."/>
            <person name="Haridas S."/>
            <person name="Kuo A."/>
            <person name="Mondo S."/>
            <person name="Pangilinan J."/>
            <person name="Riley R."/>
            <person name="Labutti K."/>
            <person name="Andreopoulos B."/>
            <person name="Lipzen A."/>
            <person name="Chen C."/>
            <person name="Yanf M."/>
            <person name="Daum C."/>
            <person name="Ng V."/>
            <person name="Clum A."/>
            <person name="Ohm R."/>
            <person name="Martin F."/>
            <person name="Silar P."/>
            <person name="Natvig D."/>
            <person name="Lalanne C."/>
            <person name="Gautier V."/>
            <person name="Ament-Velasquez S.L."/>
            <person name="Kruys A."/>
            <person name="Hutchinson M.I."/>
            <person name="Powell A.J."/>
            <person name="Barry K."/>
            <person name="Miller A.N."/>
            <person name="Grigoriev I.V."/>
            <person name="Debuchy R."/>
            <person name="Gladieux P."/>
            <person name="Thoren M.H."/>
            <person name="Johannesson H."/>
        </authorList>
    </citation>
    <scope>NUCLEOTIDE SEQUENCE</scope>
    <source>
        <strain evidence="2">CBS 359.72</strain>
    </source>
</reference>
<accession>A0AAN7D0A3</accession>
<dbReference type="EMBL" id="MU857606">
    <property type="protein sequence ID" value="KAK4251361.1"/>
    <property type="molecule type" value="Genomic_DNA"/>
</dbReference>
<dbReference type="InterPro" id="IPR051783">
    <property type="entry name" value="NAD(P)-dependent_oxidoreduct"/>
</dbReference>
<proteinExistence type="predicted"/>
<dbReference type="PANTHER" id="PTHR48079">
    <property type="entry name" value="PROTEIN YEEZ"/>
    <property type="match status" value="1"/>
</dbReference>
<protein>
    <recommendedName>
        <fullName evidence="1">NAD-dependent epimerase/dehydratase domain-containing protein</fullName>
    </recommendedName>
</protein>
<feature type="domain" description="NAD-dependent epimerase/dehydratase" evidence="1">
    <location>
        <begin position="5"/>
        <end position="235"/>
    </location>
</feature>
<organism evidence="2 3">
    <name type="scientific">Corynascus novoguineensis</name>
    <dbReference type="NCBI Taxonomy" id="1126955"/>
    <lineage>
        <taxon>Eukaryota</taxon>
        <taxon>Fungi</taxon>
        <taxon>Dikarya</taxon>
        <taxon>Ascomycota</taxon>
        <taxon>Pezizomycotina</taxon>
        <taxon>Sordariomycetes</taxon>
        <taxon>Sordariomycetidae</taxon>
        <taxon>Sordariales</taxon>
        <taxon>Chaetomiaceae</taxon>
        <taxon>Corynascus</taxon>
    </lineage>
</organism>
<comment type="caution">
    <text evidence="2">The sequence shown here is derived from an EMBL/GenBank/DDBJ whole genome shotgun (WGS) entry which is preliminary data.</text>
</comment>
<dbReference type="GO" id="GO:0004029">
    <property type="term" value="F:aldehyde dehydrogenase (NAD+) activity"/>
    <property type="evidence" value="ECO:0007669"/>
    <property type="project" value="TreeGrafter"/>
</dbReference>
<evidence type="ECO:0000259" key="1">
    <source>
        <dbReference type="Pfam" id="PF01370"/>
    </source>
</evidence>
<dbReference type="Pfam" id="PF01370">
    <property type="entry name" value="Epimerase"/>
    <property type="match status" value="1"/>
</dbReference>
<dbReference type="SUPFAM" id="SSF51735">
    <property type="entry name" value="NAD(P)-binding Rossmann-fold domains"/>
    <property type="match status" value="1"/>
</dbReference>
<dbReference type="InterPro" id="IPR036291">
    <property type="entry name" value="NAD(P)-bd_dom_sf"/>
</dbReference>
<keyword evidence="3" id="KW-1185">Reference proteome</keyword>
<dbReference type="AlphaFoldDB" id="A0AAN7D0A3"/>
<dbReference type="InterPro" id="IPR001509">
    <property type="entry name" value="Epimerase_deHydtase"/>
</dbReference>